<evidence type="ECO:0000313" key="1">
    <source>
        <dbReference type="EMBL" id="GMN23611.1"/>
    </source>
</evidence>
<dbReference type="Proteomes" id="UP001187192">
    <property type="component" value="Unassembled WGS sequence"/>
</dbReference>
<protein>
    <submittedName>
        <fullName evidence="1">Uncharacterized protein</fullName>
    </submittedName>
</protein>
<accession>A0AA87Z8V9</accession>
<dbReference type="Gramene" id="FCD_00030273-RA">
    <property type="protein sequence ID" value="FCD_00030273-RA:cds"/>
    <property type="gene ID" value="FCD_00030273"/>
</dbReference>
<reference evidence="1" key="1">
    <citation type="submission" date="2023-07" db="EMBL/GenBank/DDBJ databases">
        <title>draft genome sequence of fig (Ficus carica).</title>
        <authorList>
            <person name="Takahashi T."/>
            <person name="Nishimura K."/>
        </authorList>
    </citation>
    <scope>NUCLEOTIDE SEQUENCE</scope>
</reference>
<sequence length="50" mass="5199">MGAELNSAEQTATVAAAAAADGEANTPENIEALIEFLLSLSFLIHRLLIS</sequence>
<dbReference type="EMBL" id="BTGU01002922">
    <property type="protein sequence ID" value="GMN23611.1"/>
    <property type="molecule type" value="Genomic_DNA"/>
</dbReference>
<comment type="caution">
    <text evidence="1">The sequence shown here is derived from an EMBL/GenBank/DDBJ whole genome shotgun (WGS) entry which is preliminary data.</text>
</comment>
<keyword evidence="2" id="KW-1185">Reference proteome</keyword>
<proteinExistence type="predicted"/>
<dbReference type="AlphaFoldDB" id="A0AA87Z8V9"/>
<evidence type="ECO:0000313" key="2">
    <source>
        <dbReference type="Proteomes" id="UP001187192"/>
    </source>
</evidence>
<gene>
    <name evidence="1" type="ORF">TIFTF001_043703</name>
</gene>
<name>A0AA87Z8V9_FICCA</name>
<organism evidence="1 2">
    <name type="scientific">Ficus carica</name>
    <name type="common">Common fig</name>
    <dbReference type="NCBI Taxonomy" id="3494"/>
    <lineage>
        <taxon>Eukaryota</taxon>
        <taxon>Viridiplantae</taxon>
        <taxon>Streptophyta</taxon>
        <taxon>Embryophyta</taxon>
        <taxon>Tracheophyta</taxon>
        <taxon>Spermatophyta</taxon>
        <taxon>Magnoliopsida</taxon>
        <taxon>eudicotyledons</taxon>
        <taxon>Gunneridae</taxon>
        <taxon>Pentapetalae</taxon>
        <taxon>rosids</taxon>
        <taxon>fabids</taxon>
        <taxon>Rosales</taxon>
        <taxon>Moraceae</taxon>
        <taxon>Ficeae</taxon>
        <taxon>Ficus</taxon>
    </lineage>
</organism>